<dbReference type="Proteomes" id="UP000249590">
    <property type="component" value="Unassembled WGS sequence"/>
</dbReference>
<reference evidence="2 3" key="1">
    <citation type="submission" date="2018-05" db="EMBL/GenBank/DDBJ databases">
        <title>Acuticoccus sediminis sp. nov., isolated from deep-sea sediment of Indian Ocean.</title>
        <authorList>
            <person name="Liu X."/>
            <person name="Lai Q."/>
            <person name="Du Y."/>
            <person name="Sun F."/>
            <person name="Zhang X."/>
            <person name="Wang S."/>
            <person name="Shao Z."/>
        </authorList>
    </citation>
    <scope>NUCLEOTIDE SEQUENCE [LARGE SCALE GENOMIC DNA]</scope>
    <source>
        <strain evidence="2 3">PTG4-2</strain>
    </source>
</reference>
<proteinExistence type="predicted"/>
<sequence>MRGARMSMQKQGYVLPLTAEETRRLHNQAHYLDRCTDPLLARYVRPGMHCVELGCGVGSSTQSIRQILGRTGTLTTVDQGVAFLDYTRQRLDQTGNDGVTFVHASAEYYAFPAELDLVFGRAVLHHTRDPWDVYARAAAALERGGFIIFQEPAMSAIFRHALPRGVESLWRWYIALGEQGGFHFDIGDDLARFATRAGLEIVEMAGYEPILVSDEDRSVYPKLLRVIGDQLLVAGLASREALEKVQDELEEAAREGIPMSYIPFIHCVAMRPLHAAPAGEPAH</sequence>
<dbReference type="PANTHER" id="PTHR43861:SF1">
    <property type="entry name" value="TRANS-ACONITATE 2-METHYLTRANSFERASE"/>
    <property type="match status" value="1"/>
</dbReference>
<dbReference type="PANTHER" id="PTHR43861">
    <property type="entry name" value="TRANS-ACONITATE 2-METHYLTRANSFERASE-RELATED"/>
    <property type="match status" value="1"/>
</dbReference>
<dbReference type="SUPFAM" id="SSF53335">
    <property type="entry name" value="S-adenosyl-L-methionine-dependent methyltransferases"/>
    <property type="match status" value="1"/>
</dbReference>
<dbReference type="GO" id="GO:0008757">
    <property type="term" value="F:S-adenosylmethionine-dependent methyltransferase activity"/>
    <property type="evidence" value="ECO:0007669"/>
    <property type="project" value="InterPro"/>
</dbReference>
<accession>A0A8B2NQR6</accession>
<evidence type="ECO:0000313" key="2">
    <source>
        <dbReference type="EMBL" id="RAH99343.1"/>
    </source>
</evidence>
<name>A0A8B2NQR6_9HYPH</name>
<feature type="domain" description="Methyltransferase type 11" evidence="1">
    <location>
        <begin position="52"/>
        <end position="149"/>
    </location>
</feature>
<dbReference type="CDD" id="cd02440">
    <property type="entry name" value="AdoMet_MTases"/>
    <property type="match status" value="1"/>
</dbReference>
<dbReference type="InterPro" id="IPR029063">
    <property type="entry name" value="SAM-dependent_MTases_sf"/>
</dbReference>
<dbReference type="InterPro" id="IPR013216">
    <property type="entry name" value="Methyltransf_11"/>
</dbReference>
<evidence type="ECO:0000259" key="1">
    <source>
        <dbReference type="Pfam" id="PF08241"/>
    </source>
</evidence>
<keyword evidence="3" id="KW-1185">Reference proteome</keyword>
<dbReference type="Gene3D" id="3.40.50.150">
    <property type="entry name" value="Vaccinia Virus protein VP39"/>
    <property type="match status" value="1"/>
</dbReference>
<comment type="caution">
    <text evidence="2">The sequence shown here is derived from an EMBL/GenBank/DDBJ whole genome shotgun (WGS) entry which is preliminary data.</text>
</comment>
<organism evidence="2 3">
    <name type="scientific">Acuticoccus sediminis</name>
    <dbReference type="NCBI Taxonomy" id="2184697"/>
    <lineage>
        <taxon>Bacteria</taxon>
        <taxon>Pseudomonadati</taxon>
        <taxon>Pseudomonadota</taxon>
        <taxon>Alphaproteobacteria</taxon>
        <taxon>Hyphomicrobiales</taxon>
        <taxon>Amorphaceae</taxon>
        <taxon>Acuticoccus</taxon>
    </lineage>
</organism>
<dbReference type="Pfam" id="PF08241">
    <property type="entry name" value="Methyltransf_11"/>
    <property type="match status" value="1"/>
</dbReference>
<evidence type="ECO:0000313" key="3">
    <source>
        <dbReference type="Proteomes" id="UP000249590"/>
    </source>
</evidence>
<dbReference type="AlphaFoldDB" id="A0A8B2NQR6"/>
<dbReference type="EMBL" id="QHHQ01000005">
    <property type="protein sequence ID" value="RAH99343.1"/>
    <property type="molecule type" value="Genomic_DNA"/>
</dbReference>
<gene>
    <name evidence="2" type="ORF">DLJ53_22675</name>
</gene>
<protein>
    <recommendedName>
        <fullName evidence="1">Methyltransferase type 11 domain-containing protein</fullName>
    </recommendedName>
</protein>